<accession>A0A0B1S123</accession>
<name>A0A0B1S123_OESDE</name>
<evidence type="ECO:0000313" key="3">
    <source>
        <dbReference type="Proteomes" id="UP000053660"/>
    </source>
</evidence>
<dbReference type="EMBL" id="KN611041">
    <property type="protein sequence ID" value="KHJ77157.1"/>
    <property type="molecule type" value="Genomic_DNA"/>
</dbReference>
<sequence length="95" mass="10791">MASLAEIAHDRIHNQKWFTARVLKVLANASGWDEEMLAKGVAAALFLLLTRNGSWMVCNSILVIIPMLLIYAFPDEKPPPENMIVYWYVCFLLPV</sequence>
<dbReference type="AlphaFoldDB" id="A0A0B1S123"/>
<keyword evidence="1" id="KW-0812">Transmembrane</keyword>
<organism evidence="2 3">
    <name type="scientific">Oesophagostomum dentatum</name>
    <name type="common">Nodular worm</name>
    <dbReference type="NCBI Taxonomy" id="61180"/>
    <lineage>
        <taxon>Eukaryota</taxon>
        <taxon>Metazoa</taxon>
        <taxon>Ecdysozoa</taxon>
        <taxon>Nematoda</taxon>
        <taxon>Chromadorea</taxon>
        <taxon>Rhabditida</taxon>
        <taxon>Rhabditina</taxon>
        <taxon>Rhabditomorpha</taxon>
        <taxon>Strongyloidea</taxon>
        <taxon>Strongylidae</taxon>
        <taxon>Oesophagostomum</taxon>
    </lineage>
</organism>
<keyword evidence="1" id="KW-1133">Transmembrane helix</keyword>
<keyword evidence="1" id="KW-0472">Membrane</keyword>
<evidence type="ECO:0000313" key="2">
    <source>
        <dbReference type="EMBL" id="KHJ77157.1"/>
    </source>
</evidence>
<protein>
    <submittedName>
        <fullName evidence="2">Uncharacterized protein</fullName>
    </submittedName>
</protein>
<proteinExistence type="predicted"/>
<feature type="transmembrane region" description="Helical" evidence="1">
    <location>
        <begin position="54"/>
        <end position="73"/>
    </location>
</feature>
<dbReference type="Proteomes" id="UP000053660">
    <property type="component" value="Unassembled WGS sequence"/>
</dbReference>
<evidence type="ECO:0000256" key="1">
    <source>
        <dbReference type="SAM" id="Phobius"/>
    </source>
</evidence>
<gene>
    <name evidence="2" type="ORF">OESDEN_23223</name>
</gene>
<reference evidence="2 3" key="1">
    <citation type="submission" date="2014-03" db="EMBL/GenBank/DDBJ databases">
        <title>Draft genome of the hookworm Oesophagostomum dentatum.</title>
        <authorList>
            <person name="Mitreva M."/>
        </authorList>
    </citation>
    <scope>NUCLEOTIDE SEQUENCE [LARGE SCALE GENOMIC DNA]</scope>
    <source>
        <strain evidence="2 3">OD-Hann</strain>
    </source>
</reference>
<dbReference type="OrthoDB" id="5871872at2759"/>
<keyword evidence="3" id="KW-1185">Reference proteome</keyword>